<feature type="non-terminal residue" evidence="1">
    <location>
        <position position="1"/>
    </location>
</feature>
<reference evidence="1 2" key="1">
    <citation type="submission" date="2018-11" db="EMBL/GenBank/DDBJ databases">
        <title>Characterization of surface water Dickeya isolates.</title>
        <authorList>
            <person name="Van Gijsegem F."/>
            <person name="Pedron J."/>
        </authorList>
    </citation>
    <scope>NUCLEOTIDE SEQUENCE [LARGE SCALE GENOMIC DNA]</scope>
    <source>
        <strain evidence="1 2">FVG10-MFV-A16</strain>
    </source>
</reference>
<name>A0ABX9WQI4_9GAMM</name>
<comment type="caution">
    <text evidence="1">The sequence shown here is derived from an EMBL/GenBank/DDBJ whole genome shotgun (WGS) entry which is preliminary data.</text>
</comment>
<dbReference type="EMBL" id="RJLS01000077">
    <property type="protein sequence ID" value="RNM17290.1"/>
    <property type="molecule type" value="Genomic_DNA"/>
</dbReference>
<accession>A0ABX9WQI4</accession>
<gene>
    <name evidence="1" type="ORF">EFS38_20490</name>
</gene>
<keyword evidence="2" id="KW-1185">Reference proteome</keyword>
<organism evidence="1 2">
    <name type="scientific">Dickeya undicola</name>
    <dbReference type="NCBI Taxonomy" id="1577887"/>
    <lineage>
        <taxon>Bacteria</taxon>
        <taxon>Pseudomonadati</taxon>
        <taxon>Pseudomonadota</taxon>
        <taxon>Gammaproteobacteria</taxon>
        <taxon>Enterobacterales</taxon>
        <taxon>Pectobacteriaceae</taxon>
        <taxon>Dickeya</taxon>
    </lineage>
</organism>
<proteinExistence type="predicted"/>
<evidence type="ECO:0000313" key="2">
    <source>
        <dbReference type="Proteomes" id="UP000271870"/>
    </source>
</evidence>
<protein>
    <submittedName>
        <fullName evidence="1">Hemolysin BL-binding protein</fullName>
    </submittedName>
</protein>
<feature type="non-terminal residue" evidence="1">
    <location>
        <position position="359"/>
    </location>
</feature>
<evidence type="ECO:0000313" key="1">
    <source>
        <dbReference type="EMBL" id="RNM17290.1"/>
    </source>
</evidence>
<sequence>VNRFGNILAGNSLWIQRDAAGNASSSVLNSSGTIETQRGDITVHTGTLTNQREGLTVTESGSSVADMPSWAGSPSIRFTEGQLFSCTRGSDAAYCKFYDADKIGILYIPESSRVVNVTSNGSEAKLISGRDIQTNSVILKNDASIFNAGNNISINGEQLINSSYSAGELTKKLTYKLTQVVEAEQFDGRNRLFIYSLDSGPSTEYTPGQSYNATIQAGGAITASFSQNISNTGLQPGSGGFIPAIVTPTLSGVTALTPAGAQADRGLSGGSASPVSGSALSGAGASVALSGQAGGPGAGYSPVSRDSAAAAGSTVTPTGIPDLDTAGPVALGALPLSDLRAALAALGSPSLTDYPLPTG</sequence>
<dbReference type="Proteomes" id="UP000271870">
    <property type="component" value="Unassembled WGS sequence"/>
</dbReference>